<organism evidence="7 8">
    <name type="scientific">Pseudoalteromonas denitrificans DSM 6059</name>
    <dbReference type="NCBI Taxonomy" id="1123010"/>
    <lineage>
        <taxon>Bacteria</taxon>
        <taxon>Pseudomonadati</taxon>
        <taxon>Pseudomonadota</taxon>
        <taxon>Gammaproteobacteria</taxon>
        <taxon>Alteromonadales</taxon>
        <taxon>Pseudoalteromonadaceae</taxon>
        <taxon>Pseudoalteromonas</taxon>
    </lineage>
</organism>
<feature type="transmembrane region" description="Helical" evidence="6">
    <location>
        <begin position="308"/>
        <end position="328"/>
    </location>
</feature>
<feature type="transmembrane region" description="Helical" evidence="6">
    <location>
        <begin position="189"/>
        <end position="209"/>
    </location>
</feature>
<feature type="transmembrane region" description="Helical" evidence="6">
    <location>
        <begin position="397"/>
        <end position="419"/>
    </location>
</feature>
<keyword evidence="4 6" id="KW-1133">Transmembrane helix</keyword>
<feature type="transmembrane region" description="Helical" evidence="6">
    <location>
        <begin position="270"/>
        <end position="287"/>
    </location>
</feature>
<evidence type="ECO:0000256" key="6">
    <source>
        <dbReference type="SAM" id="Phobius"/>
    </source>
</evidence>
<evidence type="ECO:0000256" key="1">
    <source>
        <dbReference type="ARBA" id="ARBA00004651"/>
    </source>
</evidence>
<dbReference type="STRING" id="1123010.SAMN02745724_00379"/>
<feature type="transmembrane region" description="Helical" evidence="6">
    <location>
        <begin position="164"/>
        <end position="183"/>
    </location>
</feature>
<feature type="transmembrane region" description="Helical" evidence="6">
    <location>
        <begin position="25"/>
        <end position="50"/>
    </location>
</feature>
<feature type="transmembrane region" description="Helical" evidence="6">
    <location>
        <begin position="62"/>
        <end position="84"/>
    </location>
</feature>
<dbReference type="Pfam" id="PF13440">
    <property type="entry name" value="Polysacc_synt_3"/>
    <property type="match status" value="1"/>
</dbReference>
<evidence type="ECO:0000256" key="5">
    <source>
        <dbReference type="ARBA" id="ARBA00023136"/>
    </source>
</evidence>
<reference evidence="7 8" key="1">
    <citation type="submission" date="2016-10" db="EMBL/GenBank/DDBJ databases">
        <authorList>
            <person name="de Groot N.N."/>
        </authorList>
    </citation>
    <scope>NUCLEOTIDE SEQUENCE [LARGE SCALE GENOMIC DNA]</scope>
    <source>
        <strain evidence="7 8">DSM 6059</strain>
    </source>
</reference>
<name>A0A1I1EQN1_9GAMM</name>
<feature type="transmembrane region" description="Helical" evidence="6">
    <location>
        <begin position="455"/>
        <end position="477"/>
    </location>
</feature>
<keyword evidence="8" id="KW-1185">Reference proteome</keyword>
<dbReference type="PANTHER" id="PTHR30250:SF11">
    <property type="entry name" value="O-ANTIGEN TRANSPORTER-RELATED"/>
    <property type="match status" value="1"/>
</dbReference>
<keyword evidence="3 6" id="KW-0812">Transmembrane</keyword>
<evidence type="ECO:0000313" key="7">
    <source>
        <dbReference type="EMBL" id="SFB88996.1"/>
    </source>
</evidence>
<gene>
    <name evidence="7" type="ORF">SAMN02745724_00379</name>
</gene>
<feature type="transmembrane region" description="Helical" evidence="6">
    <location>
        <begin position="96"/>
        <end position="123"/>
    </location>
</feature>
<proteinExistence type="predicted"/>
<dbReference type="OrthoDB" id="9815248at2"/>
<evidence type="ECO:0000256" key="3">
    <source>
        <dbReference type="ARBA" id="ARBA00022692"/>
    </source>
</evidence>
<feature type="transmembrane region" description="Helical" evidence="6">
    <location>
        <begin position="371"/>
        <end position="391"/>
    </location>
</feature>
<feature type="transmembrane region" description="Helical" evidence="6">
    <location>
        <begin position="340"/>
        <end position="359"/>
    </location>
</feature>
<dbReference type="Proteomes" id="UP000198862">
    <property type="component" value="Unassembled WGS sequence"/>
</dbReference>
<sequence length="494" mass="55495">MFIEKHTKRVIKGKRMIKGIKIHQAIYYGLGILLMKSVSLIMLPIVTFYLSPAQYGALELMLSFSNFATLIVGFGLVDGLYRFVGMNEDPLDENMIIANFITLALIIGLVSLAIGMSLAPFIVMFLTAGITLFDMQLLVIMFSFEGCIAIPLAWLRMREQASSFFLLTTSKVIIQACISWFLLRQGLGISAILWGGLISILLLAVTLLFMQIRETGLNLNFKLVPQILSYGYPLVLSSLAAFALNGADWWMVAAVSSEHELGLYSLAKKLATISIILIQPFCMWWFARRFEELKKANGLEVVANKTSLGLALVLCFATLICLSSPIAINYFIDSNYQNAIIYIPWLLTFFVIKQAAELINMGCYIKKSTKNVMYIDFATAIIAVMLCYLLSEYFQVFGVILSLILAQTFRVVTFFIISQRTLELKYDWNKLLLLSIICVLFLIIIPNVINLYLQLLLIIVALLVMSAFLYLSGLFTAKESISKNKLLMKLSLRA</sequence>
<dbReference type="InterPro" id="IPR050833">
    <property type="entry name" value="Poly_Biosynth_Transport"/>
</dbReference>
<feature type="transmembrane region" description="Helical" evidence="6">
    <location>
        <begin position="135"/>
        <end position="155"/>
    </location>
</feature>
<evidence type="ECO:0000256" key="4">
    <source>
        <dbReference type="ARBA" id="ARBA00022989"/>
    </source>
</evidence>
<feature type="transmembrane region" description="Helical" evidence="6">
    <location>
        <begin position="431"/>
        <end position="449"/>
    </location>
</feature>
<keyword evidence="5 6" id="KW-0472">Membrane</keyword>
<protein>
    <submittedName>
        <fullName evidence="7">Membrane protein involved in the export of O-antigen and teichoic acid</fullName>
    </submittedName>
</protein>
<keyword evidence="2" id="KW-1003">Cell membrane</keyword>
<dbReference type="AlphaFoldDB" id="A0A1I1EQN1"/>
<comment type="subcellular location">
    <subcellularLocation>
        <location evidence="1">Cell membrane</location>
        <topology evidence="1">Multi-pass membrane protein</topology>
    </subcellularLocation>
</comment>
<evidence type="ECO:0000313" key="8">
    <source>
        <dbReference type="Proteomes" id="UP000198862"/>
    </source>
</evidence>
<dbReference type="PANTHER" id="PTHR30250">
    <property type="entry name" value="PST FAMILY PREDICTED COLANIC ACID TRANSPORTER"/>
    <property type="match status" value="1"/>
</dbReference>
<accession>A0A1I1EQN1</accession>
<feature type="transmembrane region" description="Helical" evidence="6">
    <location>
        <begin position="230"/>
        <end position="250"/>
    </location>
</feature>
<dbReference type="GO" id="GO:0005886">
    <property type="term" value="C:plasma membrane"/>
    <property type="evidence" value="ECO:0007669"/>
    <property type="project" value="UniProtKB-SubCell"/>
</dbReference>
<evidence type="ECO:0000256" key="2">
    <source>
        <dbReference type="ARBA" id="ARBA00022475"/>
    </source>
</evidence>
<dbReference type="EMBL" id="FOLO01000002">
    <property type="protein sequence ID" value="SFB88996.1"/>
    <property type="molecule type" value="Genomic_DNA"/>
</dbReference>